<protein>
    <submittedName>
        <fullName evidence="5">Bis(5'-nucleosyl)-tetraphosphatase PrpE</fullName>
        <ecNumber evidence="5">3.6.1.17</ecNumber>
    </submittedName>
    <submittedName>
        <fullName evidence="2">Metallophosphoesterase</fullName>
    </submittedName>
    <submittedName>
        <fullName evidence="4">Serine/threonine protein phosphatase</fullName>
    </submittedName>
</protein>
<dbReference type="InterPro" id="IPR050126">
    <property type="entry name" value="Ap4A_hydrolase"/>
</dbReference>
<reference evidence="4 7" key="3">
    <citation type="journal article" date="2018" name="Syst. Appl. Microbiol.">
        <title>Agrobacterium rosae sp. nov., isolated from galls on different agricultural crops.</title>
        <authorList>
            <person name="Kuzmanovic N."/>
            <person name="Pulawska J."/>
            <person name="Smalla K."/>
            <person name="Nesme X."/>
        </authorList>
    </citation>
    <scope>NUCLEOTIDE SEQUENCE [LARGE SCALE GENOMIC DNA]</scope>
    <source>
        <strain evidence="4 7">NCPPB 1650</strain>
    </source>
</reference>
<dbReference type="PANTHER" id="PTHR42850:SF4">
    <property type="entry name" value="ZINC-DEPENDENT ENDOPOLYPHOSPHATASE"/>
    <property type="match status" value="1"/>
</dbReference>
<dbReference type="Proteomes" id="UP000187891">
    <property type="component" value="Unassembled WGS sequence"/>
</dbReference>
<dbReference type="Pfam" id="PF00149">
    <property type="entry name" value="Metallophos"/>
    <property type="match status" value="1"/>
</dbReference>
<reference evidence="2 8" key="4">
    <citation type="journal article" date="2023" name="Phytobiomes J">
        <title>Deciphering the key players within the bacterial microbiota associated with aerial crown gall tumors on rhododendron: Insights into the gallobiome.</title>
        <authorList>
            <person name="Kuzmanovic N."/>
            <person name="Nesme J."/>
            <person name="Wolf J."/>
            <person name="Neumann-Schaal M."/>
            <person name="Petersen J."/>
            <person name="Fernandez-Gnecco G."/>
            <person name="Sproeer C."/>
            <person name="Bunk B."/>
            <person name="Overmann J."/>
            <person name="Sorensen S.J."/>
            <person name="Idczak E."/>
            <person name="Smalla K."/>
        </authorList>
    </citation>
    <scope>NUCLEOTIDE SEQUENCE [LARGE SCALE GENOMIC DNA]</scope>
    <source>
        <strain evidence="2">Rho-11.1</strain>
        <strain evidence="8">rho-14.1</strain>
        <strain evidence="3">Rho-14.1</strain>
    </source>
</reference>
<evidence type="ECO:0000313" key="2">
    <source>
        <dbReference type="EMBL" id="MDX8302336.1"/>
    </source>
</evidence>
<dbReference type="AlphaFoldDB" id="A0A1R3TKA0"/>
<dbReference type="GO" id="GO:0110154">
    <property type="term" value="P:RNA decapping"/>
    <property type="evidence" value="ECO:0007669"/>
    <property type="project" value="TreeGrafter"/>
</dbReference>
<gene>
    <name evidence="5" type="primary">prpE</name>
    <name evidence="4" type="ORF">CPJ18_17255</name>
    <name evidence="5" type="ORF">DSM25559_0875</name>
    <name evidence="2" type="ORF">RMR22_08770</name>
    <name evidence="3" type="ORF">RMS29_06960</name>
</gene>
<keyword evidence="5" id="KW-0378">Hydrolase</keyword>
<dbReference type="InterPro" id="IPR029052">
    <property type="entry name" value="Metallo-depent_PP-like"/>
</dbReference>
<accession>A0A2S4E9C1</accession>
<evidence type="ECO:0000313" key="8">
    <source>
        <dbReference type="Proteomes" id="UP001277561"/>
    </source>
</evidence>
<dbReference type="EMBL" id="FMUE01000002">
    <property type="protein sequence ID" value="SCX09869.1"/>
    <property type="molecule type" value="Genomic_DNA"/>
</dbReference>
<evidence type="ECO:0000313" key="7">
    <source>
        <dbReference type="Proteomes" id="UP000237447"/>
    </source>
</evidence>
<dbReference type="GeneID" id="86881065"/>
<organism evidence="5 6">
    <name type="scientific">Agrobacterium rosae</name>
    <dbReference type="NCBI Taxonomy" id="1972867"/>
    <lineage>
        <taxon>Bacteria</taxon>
        <taxon>Pseudomonadati</taxon>
        <taxon>Pseudomonadota</taxon>
        <taxon>Alphaproteobacteria</taxon>
        <taxon>Hyphomicrobiales</taxon>
        <taxon>Rhizobiaceae</taxon>
        <taxon>Rhizobium/Agrobacterium group</taxon>
        <taxon>Agrobacterium</taxon>
    </lineage>
</organism>
<evidence type="ECO:0000313" key="4">
    <source>
        <dbReference type="EMBL" id="POO50135.1"/>
    </source>
</evidence>
<dbReference type="PANTHER" id="PTHR42850">
    <property type="entry name" value="METALLOPHOSPHOESTERASE"/>
    <property type="match status" value="1"/>
</dbReference>
<dbReference type="GO" id="GO:0005737">
    <property type="term" value="C:cytoplasm"/>
    <property type="evidence" value="ECO:0007669"/>
    <property type="project" value="TreeGrafter"/>
</dbReference>
<dbReference type="GO" id="GO:0004081">
    <property type="term" value="F:bis(5'-nucleosyl)-tetraphosphatase (asymmetrical) activity"/>
    <property type="evidence" value="ECO:0007669"/>
    <property type="project" value="UniProtKB-EC"/>
</dbReference>
<reference evidence="6" key="2">
    <citation type="submission" date="2016-10" db="EMBL/GenBank/DDBJ databases">
        <authorList>
            <person name="Wibberg D."/>
        </authorList>
    </citation>
    <scope>NUCLEOTIDE SEQUENCE [LARGE SCALE GENOMIC DNA]</scope>
</reference>
<dbReference type="GO" id="GO:0016791">
    <property type="term" value="F:phosphatase activity"/>
    <property type="evidence" value="ECO:0007669"/>
    <property type="project" value="TreeGrafter"/>
</dbReference>
<feature type="domain" description="Calcineurin-like phosphoesterase" evidence="1">
    <location>
        <begin position="19"/>
        <end position="208"/>
    </location>
</feature>
<dbReference type="EMBL" id="JAVRAD010000002">
    <property type="protein sequence ID" value="MDX8328965.1"/>
    <property type="molecule type" value="Genomic_DNA"/>
</dbReference>
<proteinExistence type="predicted"/>
<dbReference type="InterPro" id="IPR004843">
    <property type="entry name" value="Calcineurin-like_PHP"/>
</dbReference>
<keyword evidence="8" id="KW-1185">Reference proteome</keyword>
<sequence length="244" mass="27353">MPAPEMRRKLFSHERPDVIYAIGDVHGCFDLLQALQQKILNDAAQHHGSKWIVMLGDYVDRGPKSSYVIHELMQPMSGDIERFCLAGNHEATMLDFLEDPRKDHLWLEFGGLETLKSYGIGEISQDKKHLKAQLKEHIPQNHIDFMASLPSLLAVPGLCFVHAGVVNGVPLQRQDDKHLLWIRPKEQTVPGADNLFMTVHGHTPVRSVSLSDNRLNVDTGAFMTGRLSAVKIVRDGTVTVMHAE</sequence>
<dbReference type="Gene3D" id="3.60.21.10">
    <property type="match status" value="1"/>
</dbReference>
<evidence type="ECO:0000313" key="6">
    <source>
        <dbReference type="Proteomes" id="UP000187891"/>
    </source>
</evidence>
<evidence type="ECO:0000259" key="1">
    <source>
        <dbReference type="Pfam" id="PF00149"/>
    </source>
</evidence>
<dbReference type="STRING" id="1907666.DSM25559_0875"/>
<name>A0A1R3TKA0_9HYPH</name>
<accession>A0A1R3TKA0</accession>
<evidence type="ECO:0000313" key="5">
    <source>
        <dbReference type="EMBL" id="SCX09869.1"/>
    </source>
</evidence>
<dbReference type="SUPFAM" id="SSF56300">
    <property type="entry name" value="Metallo-dependent phosphatases"/>
    <property type="match status" value="1"/>
</dbReference>
<dbReference type="EC" id="3.6.1.17" evidence="5"/>
<dbReference type="Proteomes" id="UP000237447">
    <property type="component" value="Unassembled WGS sequence"/>
</dbReference>
<dbReference type="EMBL" id="JAVRAF010000002">
    <property type="protein sequence ID" value="MDX8302336.1"/>
    <property type="molecule type" value="Genomic_DNA"/>
</dbReference>
<dbReference type="GO" id="GO:0008803">
    <property type="term" value="F:bis(5'-nucleosyl)-tetraphosphatase (symmetrical) activity"/>
    <property type="evidence" value="ECO:0007669"/>
    <property type="project" value="TreeGrafter"/>
</dbReference>
<evidence type="ECO:0000313" key="3">
    <source>
        <dbReference type="EMBL" id="MDX8328965.1"/>
    </source>
</evidence>
<dbReference type="EMBL" id="NXEJ01000008">
    <property type="protein sequence ID" value="POO50135.1"/>
    <property type="molecule type" value="Genomic_DNA"/>
</dbReference>
<dbReference type="RefSeq" id="WP_083716576.1">
    <property type="nucleotide sequence ID" value="NZ_CP133552.1"/>
</dbReference>
<dbReference type="Proteomes" id="UP001277561">
    <property type="component" value="Unassembled WGS sequence"/>
</dbReference>
<reference evidence="5" key="1">
    <citation type="submission" date="2016-10" db="EMBL/GenBank/DDBJ databases">
        <authorList>
            <person name="de Groot N.N."/>
        </authorList>
    </citation>
    <scope>NUCLEOTIDE SEQUENCE [LARGE SCALE GENOMIC DNA]</scope>
    <source>
        <strain evidence="5">DSM25559</strain>
    </source>
</reference>